<proteinExistence type="predicted"/>
<organism evidence="3 4">
    <name type="scientific">Solanum tuberosum</name>
    <name type="common">Potato</name>
    <dbReference type="NCBI Taxonomy" id="4113"/>
    <lineage>
        <taxon>Eukaryota</taxon>
        <taxon>Viridiplantae</taxon>
        <taxon>Streptophyta</taxon>
        <taxon>Embryophyta</taxon>
        <taxon>Tracheophyta</taxon>
        <taxon>Spermatophyta</taxon>
        <taxon>Magnoliopsida</taxon>
        <taxon>eudicotyledons</taxon>
        <taxon>Gunneridae</taxon>
        <taxon>Pentapetalae</taxon>
        <taxon>asterids</taxon>
        <taxon>lamiids</taxon>
        <taxon>Solanales</taxon>
        <taxon>Solanaceae</taxon>
        <taxon>Solanoideae</taxon>
        <taxon>Solaneae</taxon>
        <taxon>Solanum</taxon>
    </lineage>
</organism>
<dbReference type="Pfam" id="PF09331">
    <property type="entry name" value="DUF1985"/>
    <property type="match status" value="1"/>
</dbReference>
<gene>
    <name evidence="3" type="ORF">KY290_031258</name>
</gene>
<dbReference type="EMBL" id="JAIVGD010000023">
    <property type="protein sequence ID" value="KAH0743265.1"/>
    <property type="molecule type" value="Genomic_DNA"/>
</dbReference>
<feature type="region of interest" description="Disordered" evidence="1">
    <location>
        <begin position="1"/>
        <end position="39"/>
    </location>
</feature>
<dbReference type="PANTHER" id="PTHR48449:SF1">
    <property type="entry name" value="DUF1985 DOMAIN-CONTAINING PROTEIN"/>
    <property type="match status" value="1"/>
</dbReference>
<sequence length="265" mass="30716">MAEIDNYQDSNPNESDNVESSEGESDSEKSSRDEEDPVSLPICARDISGELYDLATWLDEVGSFPAKISHTPCELKLNKVLRKGENFHFKVTRNKNITGAKLMRLIKSNKLNKQQKLKCSLVWFVHSMLLAHDRSKIVDSNHIKMEDDLDFFNSYPWGKKSFDLTLTYLKNRINLRKQGGMYNEKNNVWIYEAFPYLGKYVGKSLDTPLPIPRLLRWYTSKSDNIVERAPFKYKGRSTKVYNYVLCVVIQSTSLEHKHVIMYEAT</sequence>
<feature type="compositionally biased region" description="Acidic residues" evidence="1">
    <location>
        <begin position="16"/>
        <end position="25"/>
    </location>
</feature>
<accession>A0ABQ7U8T5</accession>
<comment type="caution">
    <text evidence="3">The sequence shown here is derived from an EMBL/GenBank/DDBJ whole genome shotgun (WGS) entry which is preliminary data.</text>
</comment>
<feature type="domain" description="DUF1985" evidence="2">
    <location>
        <begin position="84"/>
        <end position="166"/>
    </location>
</feature>
<evidence type="ECO:0000256" key="1">
    <source>
        <dbReference type="SAM" id="MobiDB-lite"/>
    </source>
</evidence>
<evidence type="ECO:0000259" key="2">
    <source>
        <dbReference type="Pfam" id="PF09331"/>
    </source>
</evidence>
<evidence type="ECO:0000313" key="3">
    <source>
        <dbReference type="EMBL" id="KAH0743265.1"/>
    </source>
</evidence>
<protein>
    <recommendedName>
        <fullName evidence="2">DUF1985 domain-containing protein</fullName>
    </recommendedName>
</protein>
<reference evidence="3 4" key="1">
    <citation type="journal article" date="2021" name="bioRxiv">
        <title>Chromosome-scale and haplotype-resolved genome assembly of a tetraploid potato cultivar.</title>
        <authorList>
            <person name="Sun H."/>
            <person name="Jiao W.-B."/>
            <person name="Krause K."/>
            <person name="Campoy J.A."/>
            <person name="Goel M."/>
            <person name="Folz-Donahue K."/>
            <person name="Kukat C."/>
            <person name="Huettel B."/>
            <person name="Schneeberger K."/>
        </authorList>
    </citation>
    <scope>NUCLEOTIDE SEQUENCE [LARGE SCALE GENOMIC DNA]</scope>
    <source>
        <strain evidence="3">SolTubOtavaFocal</strain>
        <tissue evidence="3">Leaves</tissue>
    </source>
</reference>
<dbReference type="Proteomes" id="UP000826656">
    <property type="component" value="Unassembled WGS sequence"/>
</dbReference>
<evidence type="ECO:0000313" key="4">
    <source>
        <dbReference type="Proteomes" id="UP000826656"/>
    </source>
</evidence>
<dbReference type="PANTHER" id="PTHR48449">
    <property type="entry name" value="DUF1985 DOMAIN-CONTAINING PROTEIN"/>
    <property type="match status" value="1"/>
</dbReference>
<name>A0ABQ7U8T5_SOLTU</name>
<keyword evidence="4" id="KW-1185">Reference proteome</keyword>
<dbReference type="InterPro" id="IPR015410">
    <property type="entry name" value="DUF1985"/>
</dbReference>